<dbReference type="InterPro" id="IPR036388">
    <property type="entry name" value="WH-like_DNA-bd_sf"/>
</dbReference>
<dbReference type="SUPFAM" id="SSF46785">
    <property type="entry name" value="Winged helix' DNA-binding domain"/>
    <property type="match status" value="1"/>
</dbReference>
<dbReference type="AlphaFoldDB" id="A0A7G2D607"/>
<dbReference type="GO" id="GO:0006567">
    <property type="term" value="P:L-threonine catabolic process"/>
    <property type="evidence" value="ECO:0007669"/>
    <property type="project" value="TreeGrafter"/>
</dbReference>
<evidence type="ECO:0000313" key="5">
    <source>
        <dbReference type="EMBL" id="CAD5243689.1"/>
    </source>
</evidence>
<dbReference type="Proteomes" id="UP000516304">
    <property type="component" value="Chromosome TIRI35C"/>
</dbReference>
<dbReference type="Gene3D" id="1.10.10.10">
    <property type="entry name" value="Winged helix-like DNA-binding domain superfamily/Winged helix DNA-binding domain"/>
    <property type="match status" value="1"/>
</dbReference>
<dbReference type="GO" id="GO:0003700">
    <property type="term" value="F:DNA-binding transcription factor activity"/>
    <property type="evidence" value="ECO:0007669"/>
    <property type="project" value="InterPro"/>
</dbReference>
<dbReference type="GO" id="GO:0004795">
    <property type="term" value="F:threonine synthase activity"/>
    <property type="evidence" value="ECO:0007669"/>
    <property type="project" value="UniProtKB-EC"/>
</dbReference>
<dbReference type="InterPro" id="IPR050147">
    <property type="entry name" value="Ser/Thr_Dehydratase"/>
</dbReference>
<proteinExistence type="predicted"/>
<dbReference type="EC" id="4.2.3.1" evidence="5"/>
<dbReference type="GO" id="GO:0003941">
    <property type="term" value="F:L-serine ammonia-lyase activity"/>
    <property type="evidence" value="ECO:0007669"/>
    <property type="project" value="TreeGrafter"/>
</dbReference>
<dbReference type="PANTHER" id="PTHR48078">
    <property type="entry name" value="THREONINE DEHYDRATASE, MITOCHONDRIAL-RELATED"/>
    <property type="match status" value="1"/>
</dbReference>
<dbReference type="SUPFAM" id="SSF53686">
    <property type="entry name" value="Tryptophan synthase beta subunit-like PLP-dependent enzymes"/>
    <property type="match status" value="1"/>
</dbReference>
<dbReference type="InterPro" id="IPR005149">
    <property type="entry name" value="Tscrpt_reg_PadR_N"/>
</dbReference>
<dbReference type="EMBL" id="LR881183">
    <property type="protein sequence ID" value="CAD5243689.1"/>
    <property type="molecule type" value="Genomic_DNA"/>
</dbReference>
<keyword evidence="2" id="KW-0663">Pyridoxal phosphate</keyword>
<dbReference type="Pfam" id="PF03551">
    <property type="entry name" value="PadR"/>
    <property type="match status" value="1"/>
</dbReference>
<dbReference type="InterPro" id="IPR036390">
    <property type="entry name" value="WH_DNA-bd_sf"/>
</dbReference>
<organism evidence="5 6">
    <name type="scientific">Thermococcus camini</name>
    <dbReference type="NCBI Taxonomy" id="2016373"/>
    <lineage>
        <taxon>Archaea</taxon>
        <taxon>Methanobacteriati</taxon>
        <taxon>Methanobacteriota</taxon>
        <taxon>Thermococci</taxon>
        <taxon>Thermococcales</taxon>
        <taxon>Thermococcaceae</taxon>
        <taxon>Thermococcus</taxon>
    </lineage>
</organism>
<feature type="domain" description="HTH arsR-type" evidence="4">
    <location>
        <begin position="368"/>
        <end position="445"/>
    </location>
</feature>
<dbReference type="CDD" id="cd01563">
    <property type="entry name" value="Thr-synth_1"/>
    <property type="match status" value="1"/>
</dbReference>
<keyword evidence="6" id="KW-1185">Reference proteome</keyword>
<dbReference type="GO" id="GO:0004794">
    <property type="term" value="F:threonine deaminase activity"/>
    <property type="evidence" value="ECO:0007669"/>
    <property type="project" value="TreeGrafter"/>
</dbReference>
<protein>
    <submittedName>
        <fullName evidence="5">Threonine synthase</fullName>
        <ecNumber evidence="5">4.2.3.1</ecNumber>
    </submittedName>
</protein>
<dbReference type="InterPro" id="IPR011991">
    <property type="entry name" value="ArsR-like_HTH"/>
</dbReference>
<name>A0A7G2D607_9EURY</name>
<dbReference type="GO" id="GO:0006565">
    <property type="term" value="P:L-serine catabolic process"/>
    <property type="evidence" value="ECO:0007669"/>
    <property type="project" value="TreeGrafter"/>
</dbReference>
<evidence type="ECO:0000256" key="1">
    <source>
        <dbReference type="ARBA" id="ARBA00001933"/>
    </source>
</evidence>
<dbReference type="Pfam" id="PF00291">
    <property type="entry name" value="PALP"/>
    <property type="match status" value="1"/>
</dbReference>
<dbReference type="SMART" id="SM00418">
    <property type="entry name" value="HTH_ARSR"/>
    <property type="match status" value="1"/>
</dbReference>
<accession>A0A7G2D607</accession>
<keyword evidence="3 5" id="KW-0456">Lyase</keyword>
<reference evidence="5 6" key="1">
    <citation type="submission" date="2020-09" db="EMBL/GenBank/DDBJ databases">
        <authorList>
            <person name="Courtine D."/>
        </authorList>
    </citation>
    <scope>NUCLEOTIDE SEQUENCE [LARGE SCALE GENOMIC DNA]</scope>
    <source>
        <strain evidence="5 6">IRI35c</strain>
    </source>
</reference>
<dbReference type="CDD" id="cd00090">
    <property type="entry name" value="HTH_ARSR"/>
    <property type="match status" value="1"/>
</dbReference>
<evidence type="ECO:0000256" key="2">
    <source>
        <dbReference type="ARBA" id="ARBA00022898"/>
    </source>
</evidence>
<dbReference type="Gene3D" id="3.40.50.1100">
    <property type="match status" value="2"/>
</dbReference>
<dbReference type="KEGG" id="tcq:TIRI35C_0535"/>
<dbReference type="NCBIfam" id="NF004170">
    <property type="entry name" value="PRK05638.1"/>
    <property type="match status" value="1"/>
</dbReference>
<sequence length="445" mass="49248">MKMKIRCPSCGRLYSFLIPPRCSCGERLEISYDYEKVDPFRWRNREPGVWRYRELLPDVPEVVSLREGGTPLIRAKLGRELGLNVFIKDETRNPTGSFRDRLATVAVSHGMLHAENGFVVASNGNAAASLAAYAARAGRPAYTVVPKLIEQGKLNQIVALGAKIIRYGESVDEGISYAEGLAEGKGLYNVTPESNLVGLEGQKTLAFELWEDLKPTHVIIPTGSGSNLYSIYKGFVELIEVGAVEEMPKLIAVQAEKCSPIASEVLGTEPKAEPTKALALYVKSPVMKELALEAIHASGGTAVLVGEDELDLGQRLLAGEGIFAEYASSVIVPALLKLAEENYFERDDRIALIVTSSGLKGHYSESREKFTVGGTKLEILRLLSGRSMYGYEIWEALEKPLKYQAVYQHLRELESMGLIEETHRRGRRVYYGLTERGRRFLETMG</sequence>
<evidence type="ECO:0000256" key="3">
    <source>
        <dbReference type="ARBA" id="ARBA00023239"/>
    </source>
</evidence>
<gene>
    <name evidence="5" type="primary">thrC</name>
    <name evidence="5" type="ORF">TIRI35C_0535</name>
</gene>
<dbReference type="InterPro" id="IPR001845">
    <property type="entry name" value="HTH_ArsR_DNA-bd_dom"/>
</dbReference>
<dbReference type="PANTHER" id="PTHR48078:SF6">
    <property type="entry name" value="L-THREONINE DEHYDRATASE CATABOLIC TDCB"/>
    <property type="match status" value="1"/>
</dbReference>
<evidence type="ECO:0000313" key="6">
    <source>
        <dbReference type="Proteomes" id="UP000516304"/>
    </source>
</evidence>
<evidence type="ECO:0000259" key="4">
    <source>
        <dbReference type="SMART" id="SM00418"/>
    </source>
</evidence>
<dbReference type="InterPro" id="IPR001926">
    <property type="entry name" value="TrpB-like_PALP"/>
</dbReference>
<dbReference type="InterPro" id="IPR036052">
    <property type="entry name" value="TrpB-like_PALP_sf"/>
</dbReference>
<comment type="cofactor">
    <cofactor evidence="1">
        <name>pyridoxal 5'-phosphate</name>
        <dbReference type="ChEBI" id="CHEBI:597326"/>
    </cofactor>
</comment>
<dbReference type="GO" id="GO:0009097">
    <property type="term" value="P:isoleucine biosynthetic process"/>
    <property type="evidence" value="ECO:0007669"/>
    <property type="project" value="TreeGrafter"/>
</dbReference>